<reference evidence="1" key="1">
    <citation type="submission" date="2021-05" db="EMBL/GenBank/DDBJ databases">
        <authorList>
            <person name="Alioto T."/>
            <person name="Alioto T."/>
            <person name="Gomez Garrido J."/>
        </authorList>
    </citation>
    <scope>NUCLEOTIDE SEQUENCE</scope>
</reference>
<dbReference type="EMBL" id="HBUF01169697">
    <property type="protein sequence ID" value="CAG6651905.1"/>
    <property type="molecule type" value="Transcribed_RNA"/>
</dbReference>
<proteinExistence type="predicted"/>
<dbReference type="EMBL" id="HBUF01581627">
    <property type="protein sequence ID" value="CAG6770382.1"/>
    <property type="molecule type" value="Transcribed_RNA"/>
</dbReference>
<dbReference type="AlphaFoldDB" id="A0A8D8W9E2"/>
<protein>
    <submittedName>
        <fullName evidence="1">Uncharacterized protein</fullName>
    </submittedName>
</protein>
<dbReference type="EMBL" id="HBUF01169695">
    <property type="protein sequence ID" value="CAG6651899.1"/>
    <property type="molecule type" value="Transcribed_RNA"/>
</dbReference>
<accession>A0A8D8W9E2</accession>
<dbReference type="EMBL" id="HBUF01169698">
    <property type="protein sequence ID" value="CAG6651908.1"/>
    <property type="molecule type" value="Transcribed_RNA"/>
</dbReference>
<dbReference type="EMBL" id="HBUF01351700">
    <property type="protein sequence ID" value="CAG6714364.1"/>
    <property type="molecule type" value="Transcribed_RNA"/>
</dbReference>
<dbReference type="EMBL" id="HBUF01351701">
    <property type="protein sequence ID" value="CAG6714367.1"/>
    <property type="molecule type" value="Transcribed_RNA"/>
</dbReference>
<dbReference type="EMBL" id="HBUF01169696">
    <property type="protein sequence ID" value="CAG6651902.1"/>
    <property type="molecule type" value="Transcribed_RNA"/>
</dbReference>
<dbReference type="EMBL" id="HBUF01581628">
    <property type="protein sequence ID" value="CAG6770386.1"/>
    <property type="molecule type" value="Transcribed_RNA"/>
</dbReference>
<evidence type="ECO:0000313" key="1">
    <source>
        <dbReference type="EMBL" id="CAG6651902.1"/>
    </source>
</evidence>
<sequence>MGPDMPPRVPHLTAPELRTAVKVPHLTAEPPRTVVRALHLMAEPRADNIRPRPRVLASLIPDLPHTATSLRIPTHGVKRLKSGRKQLRDLLQGLAFAARHAMTGAVALDEIA</sequence>
<dbReference type="EMBL" id="HBUF01581626">
    <property type="protein sequence ID" value="CAG6770378.1"/>
    <property type="molecule type" value="Transcribed_RNA"/>
</dbReference>
<name>A0A8D8W9E2_9HEMI</name>
<organism evidence="1">
    <name type="scientific">Cacopsylla melanoneura</name>
    <dbReference type="NCBI Taxonomy" id="428564"/>
    <lineage>
        <taxon>Eukaryota</taxon>
        <taxon>Metazoa</taxon>
        <taxon>Ecdysozoa</taxon>
        <taxon>Arthropoda</taxon>
        <taxon>Hexapoda</taxon>
        <taxon>Insecta</taxon>
        <taxon>Pterygota</taxon>
        <taxon>Neoptera</taxon>
        <taxon>Paraneoptera</taxon>
        <taxon>Hemiptera</taxon>
        <taxon>Sternorrhyncha</taxon>
        <taxon>Psylloidea</taxon>
        <taxon>Psyllidae</taxon>
        <taxon>Psyllinae</taxon>
        <taxon>Cacopsylla</taxon>
    </lineage>
</organism>